<evidence type="ECO:0000313" key="2">
    <source>
        <dbReference type="EMBL" id="KFF29631.1"/>
    </source>
</evidence>
<protein>
    <recommendedName>
        <fullName evidence="4">Plastocyanin-like domain-containing protein</fullName>
    </recommendedName>
</protein>
<keyword evidence="1" id="KW-0732">Signal</keyword>
<comment type="caution">
    <text evidence="2">The sequence shown here is derived from an EMBL/GenBank/DDBJ whole genome shotgun (WGS) entry which is preliminary data.</text>
</comment>
<dbReference type="PROSITE" id="PS51257">
    <property type="entry name" value="PROKAR_LIPOPROTEIN"/>
    <property type="match status" value="1"/>
</dbReference>
<sequence length="131" mass="14559">MKKIVPSFLIILAVASVTACKSSAKDEPEIVANNPVETTDEITKDVFTDSYGDKIEVTINNTDNTAIIHLAGKSYELKKNKDLPNYTASNSEYQYSNIKGNITFLKRNVDVVLFHHKAQKKDSSPSKMASY</sequence>
<dbReference type="eggNOG" id="ENOG502ZZPW">
    <property type="taxonomic scope" value="Bacteria"/>
</dbReference>
<dbReference type="OrthoDB" id="1269231at2"/>
<proteinExistence type="predicted"/>
<evidence type="ECO:0000313" key="3">
    <source>
        <dbReference type="Proteomes" id="UP000028709"/>
    </source>
</evidence>
<organism evidence="2 3">
    <name type="scientific">Chryseobacterium piperi</name>
    <dbReference type="NCBI Taxonomy" id="558152"/>
    <lineage>
        <taxon>Bacteria</taxon>
        <taxon>Pseudomonadati</taxon>
        <taxon>Bacteroidota</taxon>
        <taxon>Flavobacteriia</taxon>
        <taxon>Flavobacteriales</taxon>
        <taxon>Weeksellaceae</taxon>
        <taxon>Chryseobacterium group</taxon>
        <taxon>Chryseobacterium</taxon>
    </lineage>
</organism>
<dbReference type="EMBL" id="JPRJ01000004">
    <property type="protein sequence ID" value="KFF29631.1"/>
    <property type="molecule type" value="Genomic_DNA"/>
</dbReference>
<name>A0A086BL17_9FLAO</name>
<dbReference type="KEGG" id="cpip:CJF12_10035"/>
<dbReference type="Proteomes" id="UP000028709">
    <property type="component" value="Unassembled WGS sequence"/>
</dbReference>
<dbReference type="RefSeq" id="WP_034682089.1">
    <property type="nucleotide sequence ID" value="NZ_CP023049.2"/>
</dbReference>
<evidence type="ECO:0000256" key="1">
    <source>
        <dbReference type="SAM" id="SignalP"/>
    </source>
</evidence>
<feature type="signal peptide" evidence="1">
    <location>
        <begin position="1"/>
        <end position="24"/>
    </location>
</feature>
<reference evidence="2 3" key="1">
    <citation type="submission" date="2014-07" db="EMBL/GenBank/DDBJ databases">
        <title>Genome of Chryseobacterium piperi CTM.</title>
        <authorList>
            <person name="Pipes S.E."/>
            <person name="Stropko S.J."/>
            <person name="Newman J.D."/>
        </authorList>
    </citation>
    <scope>NUCLEOTIDE SEQUENCE [LARGE SCALE GENOMIC DNA]</scope>
    <source>
        <strain evidence="2 3">CTM</strain>
    </source>
</reference>
<accession>A0A086BL17</accession>
<keyword evidence="3" id="KW-1185">Reference proteome</keyword>
<dbReference type="AlphaFoldDB" id="A0A086BL17"/>
<feature type="chain" id="PRO_5001804418" description="Plastocyanin-like domain-containing protein" evidence="1">
    <location>
        <begin position="25"/>
        <end position="131"/>
    </location>
</feature>
<evidence type="ECO:0008006" key="4">
    <source>
        <dbReference type="Google" id="ProtNLM"/>
    </source>
</evidence>
<gene>
    <name evidence="2" type="ORF">IQ37_04225</name>
</gene>